<dbReference type="GO" id="GO:0050770">
    <property type="term" value="P:regulation of axonogenesis"/>
    <property type="evidence" value="ECO:0007669"/>
    <property type="project" value="TreeGrafter"/>
</dbReference>
<keyword evidence="3" id="KW-1185">Reference proteome</keyword>
<dbReference type="Proteomes" id="UP000311919">
    <property type="component" value="Unassembled WGS sequence"/>
</dbReference>
<name>A0A4Z2DXV6_SCHJA</name>
<dbReference type="PANTHER" id="PTHR46005:SF4">
    <property type="entry name" value="RHO GTPASE-ACTIVATING PROTEIN 190"/>
    <property type="match status" value="1"/>
</dbReference>
<dbReference type="GO" id="GO:0008361">
    <property type="term" value="P:regulation of cell size"/>
    <property type="evidence" value="ECO:0007669"/>
    <property type="project" value="TreeGrafter"/>
</dbReference>
<evidence type="ECO:0000313" key="2">
    <source>
        <dbReference type="EMBL" id="TNN21279.1"/>
    </source>
</evidence>
<proteinExistence type="predicted"/>
<dbReference type="CDD" id="cd00882">
    <property type="entry name" value="Ras_like_GTPase"/>
    <property type="match status" value="1"/>
</dbReference>
<dbReference type="OrthoDB" id="9994905at2759"/>
<evidence type="ECO:0000313" key="3">
    <source>
        <dbReference type="Proteomes" id="UP000311919"/>
    </source>
</evidence>
<gene>
    <name evidence="2" type="ORF">EWB00_010446</name>
</gene>
<dbReference type="EMBL" id="SKCS01000008">
    <property type="protein sequence ID" value="TNN21279.1"/>
    <property type="molecule type" value="Genomic_DNA"/>
</dbReference>
<dbReference type="PANTHER" id="PTHR46005">
    <property type="entry name" value="RHO GTPASE-ACTIVATING PROTEIN 190"/>
    <property type="match status" value="1"/>
</dbReference>
<reference evidence="2 3" key="1">
    <citation type="submission" date="2019-03" db="EMBL/GenBank/DDBJ databases">
        <title>An improved genome assembly of the fluke Schistosoma japonicum.</title>
        <authorList>
            <person name="Hu W."/>
            <person name="Luo F."/>
            <person name="Yin M."/>
            <person name="Mo X."/>
            <person name="Sun C."/>
            <person name="Wu Q."/>
            <person name="Zhu B."/>
            <person name="Xiang M."/>
            <person name="Wang J."/>
            <person name="Wang Y."/>
            <person name="Zhang T."/>
            <person name="Xu B."/>
            <person name="Zheng H."/>
            <person name="Feng Z."/>
        </authorList>
    </citation>
    <scope>NUCLEOTIDE SEQUENCE [LARGE SCALE GENOMIC DNA]</scope>
    <source>
        <strain evidence="2">HuSjv2</strain>
        <tissue evidence="2">Worms</tissue>
    </source>
</reference>
<accession>A0A4Z2DXV6</accession>
<protein>
    <submittedName>
        <fullName evidence="2">Rho GTPase-activating protein isoform 1</fullName>
    </submittedName>
</protein>
<dbReference type="InterPro" id="IPR027417">
    <property type="entry name" value="P-loop_NTPase"/>
</dbReference>
<dbReference type="InterPro" id="IPR051978">
    <property type="entry name" value="Rho-GAP_domain"/>
</dbReference>
<dbReference type="Gene3D" id="3.40.50.300">
    <property type="entry name" value="P-loop containing nucleotide triphosphate hydrolases"/>
    <property type="match status" value="1"/>
</dbReference>
<feature type="compositionally biased region" description="Low complexity" evidence="1">
    <location>
        <begin position="1179"/>
        <end position="1190"/>
    </location>
</feature>
<dbReference type="STRING" id="6182.A0A4Z2DXV6"/>
<dbReference type="GO" id="GO:0005829">
    <property type="term" value="C:cytosol"/>
    <property type="evidence" value="ECO:0007669"/>
    <property type="project" value="TreeGrafter"/>
</dbReference>
<dbReference type="GO" id="GO:0005096">
    <property type="term" value="F:GTPase activator activity"/>
    <property type="evidence" value="ECO:0007669"/>
    <property type="project" value="TreeGrafter"/>
</dbReference>
<feature type="region of interest" description="Disordered" evidence="1">
    <location>
        <begin position="1179"/>
        <end position="1206"/>
    </location>
</feature>
<dbReference type="GO" id="GO:0007266">
    <property type="term" value="P:Rho protein signal transduction"/>
    <property type="evidence" value="ECO:0007669"/>
    <property type="project" value="TreeGrafter"/>
</dbReference>
<comment type="caution">
    <text evidence="2">The sequence shown here is derived from an EMBL/GenBank/DDBJ whole genome shotgun (WGS) entry which is preliminary data.</text>
</comment>
<organism evidence="2 3">
    <name type="scientific">Schistosoma japonicum</name>
    <name type="common">Blood fluke</name>
    <dbReference type="NCBI Taxonomy" id="6182"/>
    <lineage>
        <taxon>Eukaryota</taxon>
        <taxon>Metazoa</taxon>
        <taxon>Spiralia</taxon>
        <taxon>Lophotrochozoa</taxon>
        <taxon>Platyhelminthes</taxon>
        <taxon>Trematoda</taxon>
        <taxon>Digenea</taxon>
        <taxon>Strigeidida</taxon>
        <taxon>Schistosomatoidea</taxon>
        <taxon>Schistosomatidae</taxon>
        <taxon>Schistosoma</taxon>
    </lineage>
</organism>
<feature type="compositionally biased region" description="Polar residues" evidence="1">
    <location>
        <begin position="2149"/>
        <end position="2160"/>
    </location>
</feature>
<dbReference type="SUPFAM" id="SSF52540">
    <property type="entry name" value="P-loop containing nucleoside triphosphate hydrolases"/>
    <property type="match status" value="1"/>
</dbReference>
<sequence>MPNCSHLSQVHTKLFTVSVIGLPCSGKSCVCNRFVFRHPDLYTKDHHSITNDSGSQNVDGDCWLYWGCVYRQIDEDIVKFQIVEYTKFSDCVSRPPPSYKRYDNAINEFLDYVRKSIEIRLLSKNKLTYAYDKYACESLNIGSCVESNELEIDGFILICDASNRASRTQCVDAECLCNSTNLQELSNCFSKVRKPAVLVLSKLDNCDASKLEGLDVIQKSNELKKIPVIGTSAHVNVNIEEAFLTLYKLMDSKVRVNKLRHIPYAEAVYKRGQVVDSATHSFTRLVFISLPEFLTDWETFMVRYSHHADVVNYIELVGSSDARYKFESVVKERFRTTKLNLLNKISRILMHLLPDLDDVYGFSFEQIVSYIRRHEAFSLCFQDNTYYDCGAVRDHSLRNDTRVPFHLVIEPIIESENCPLKQHVDHLANIKRRHTEKAFLETSLFHGFRSCRTSSLNEGYFNKDIAVILPGQPLSDVKSNISSLDLLALTKEEISVIYKQFQLGLHIRAREDFLDLLVEQTGLFVKTVLVYLNHLRDNYQCITYALDSGDECFGELSSNGNSHLLLSRTLRTSDQNFNVQTVMPQYVSFNQIKYLSAPPRGVKETQITWLSGQLSVDSRYQAMVYLPSERQTLIIAYFDLLIPAFDYNRFISRSLSNDIFTMDFKVQTPRNSVALSEMDSPVTDDSSCIDLTSDYRFENLQLESSSVCSPCSSISCGGCMDVLFKHLAYEFFSSNNVFSKEQSTNSSEINSNYFCVNKRILSIPKSNISQERSLSYLPSSTYDHSPLILSIAVACICTDTLAAHAIINLLSCAGFCIFSFTSKTTDHSIAHWSEHYHDYHQHYQQHINLKTPTLSALEETGLSNPLVLTATWPLPTARLLFTGLSTAPISVNSSNTPEMNSSNILESHKIYDGQVQVDLMSHHTLLNKLLSYRENVTNKYEQPEDILLEENNMDSNTVNSSFLPYSGLILITSAPSTCDMEQDNELSQETIAVFSRMDSSKSHDAVDNKRNVVNSCEINIRECSSSPNLLSNINHSPSETECDPKVHIEYDHHPEFPCSLDQLCCMCCKLFCNKKETTTLGCVCGQCCNCMHSLKNCNNSGLAHFRPDPSKDKRLYSGLICPHRRRSWKARIAAINAIVNQIPKNIPHLVLLAESPDGCGKSENKSTLDLPTSIYPASESVGSSTFSSRSFPDTPCDGNANSPSPSNHEYYSPDWMPVGTNILDHVISFLNHCWNKMSQNVPFKHLEKHKATTRRTPSNNSEILNSSNSRQIIETSNNTIQYSTEMSLNKSSSGGLLNTLSIASATGRKAVQSANQALRKLSNSTKCHHNCKSSSANNSNGFPSSIDVHSNINTNENTEIIHEQVSFLSNSKSKISESMCPMNIITTCNSSVTTTTSPSVSQVNRSSGEYNHAHKKLIGNGYPVQWTVGSSSVRTCRKESYIRKATEILQNKGFHFKKIKNDKAAFPPTTLSNLVTDSNQSLLPIGVHGSEKESNCLHFDTPITKFYLANSPDKHLSCENHRDILCSNKNSYIGLLDKWYCISDGPEDNRNVNKFDTRQVDIGSPSDTTATPINVSTLSYLSICEDSTKELLKPVNELENSSISTTTVFIDDNNTDNLMITSKSSYSNHDCPIYSPLNGHSNDMLCAIHQIENEKQDDVESIYEELIPIKGLSPQPTSSPLSASAGTGTNNAMHHSNDVMLPTPTTPINASNIDDEHIYMEPVDCLSYGCLERYHIIPQKFKHFDLTINTSSVIVSNKQELNNSTSSIYSTSSVSSSNVSDSWIDSDVGCRHERYRSFSTPEGSSLSYDDNQTQYIVDSGSSVISSSNVNFSRNIPHPFCGNHLHYCSLRSNHPNGSHHELHLNSSSNTSPLKTRIHSTDAVFGTLTHYSTPIISSASLTLSEDLNENIITNSNKFLNFSTVRAQSLPNPLSRSHHHHFWHHPKCPHYRIHRDSEDSGLGTASSSSSKFGCQQQFSTDFNHINYDYSKINNIDAYRNSFEFLSQQIPCKSYSPTDSCRFCSCCHCTTSYNNSSSSNSSIPSKPVFIDPTDFPTHYPESTSLTFPSHNNFLSVITTSSTTTTTNTTSITHTSSRDIYRRNTYYQPTQSSCNHISSTDAATKDFKRFFRNKPLKFFGHRLSLAAQPHLSPPSISAPNVPQSTPSSDSFPFPFVTPKKSMSIVSHFNPTVHSKPNLSTNYPVSTSLHFETQKLPVSTRYTQSSMLNTTGVGCSLLVNNSDIHNHNSLKLLLSNHNDNTKTTTTATIVSSSRR</sequence>
<feature type="region of interest" description="Disordered" evidence="1">
    <location>
        <begin position="2145"/>
        <end position="2164"/>
    </location>
</feature>
<evidence type="ECO:0000256" key="1">
    <source>
        <dbReference type="SAM" id="MobiDB-lite"/>
    </source>
</evidence>